<accession>A0A0F9NYH0</accession>
<organism evidence="2">
    <name type="scientific">marine sediment metagenome</name>
    <dbReference type="NCBI Taxonomy" id="412755"/>
    <lineage>
        <taxon>unclassified sequences</taxon>
        <taxon>metagenomes</taxon>
        <taxon>ecological metagenomes</taxon>
    </lineage>
</organism>
<feature type="compositionally biased region" description="Pro residues" evidence="1">
    <location>
        <begin position="85"/>
        <end position="96"/>
    </location>
</feature>
<feature type="region of interest" description="Disordered" evidence="1">
    <location>
        <begin position="63"/>
        <end position="111"/>
    </location>
</feature>
<protein>
    <submittedName>
        <fullName evidence="2">Uncharacterized protein</fullName>
    </submittedName>
</protein>
<evidence type="ECO:0000256" key="1">
    <source>
        <dbReference type="SAM" id="MobiDB-lite"/>
    </source>
</evidence>
<name>A0A0F9NYH0_9ZZZZ</name>
<evidence type="ECO:0000313" key="2">
    <source>
        <dbReference type="EMBL" id="KKN22904.1"/>
    </source>
</evidence>
<reference evidence="2" key="1">
    <citation type="journal article" date="2015" name="Nature">
        <title>Complex archaea that bridge the gap between prokaryotes and eukaryotes.</title>
        <authorList>
            <person name="Spang A."/>
            <person name="Saw J.H."/>
            <person name="Jorgensen S.L."/>
            <person name="Zaremba-Niedzwiedzka K."/>
            <person name="Martijn J."/>
            <person name="Lind A.E."/>
            <person name="van Eijk R."/>
            <person name="Schleper C."/>
            <person name="Guy L."/>
            <person name="Ettema T.J."/>
        </authorList>
    </citation>
    <scope>NUCLEOTIDE SEQUENCE</scope>
</reference>
<sequence length="306" mass="33940">MAEETDHPCLKGLTPKCFRQFPEYAKQLFAFRLLLLFFPSDLSRKILEFLAIFPPEPPFGVPSTPLPPWGNGAAADDGKSSPGEPEGPPGAPPEAPGAPGGPKTKEPPFIPPYPALPPWAPGRPARPSDPPPADPWFHDAFNSLDLTVWEKWLWGSATIHVEPGQAKFISTGADYCILRTAADPTIPDSWYVDFKVKIESYSDPNARFFIQFFSGSHVVKLLLNPPTIITHATGPGSDEITVSPYINQWQTFRLVYIDGYTDLLRNGSIISIDQHHQHSVSYPGRIYFSADNQITAWVDYVTLTER</sequence>
<gene>
    <name evidence="2" type="ORF">LCGC14_0910430</name>
</gene>
<proteinExistence type="predicted"/>
<dbReference type="AlphaFoldDB" id="A0A0F9NYH0"/>
<comment type="caution">
    <text evidence="2">The sequence shown here is derived from an EMBL/GenBank/DDBJ whole genome shotgun (WGS) entry which is preliminary data.</text>
</comment>
<dbReference type="EMBL" id="LAZR01003019">
    <property type="protein sequence ID" value="KKN22904.1"/>
    <property type="molecule type" value="Genomic_DNA"/>
</dbReference>